<dbReference type="EMBL" id="KZ308154">
    <property type="protein sequence ID" value="KAG8223185.1"/>
    <property type="molecule type" value="Genomic_DNA"/>
</dbReference>
<evidence type="ECO:0000256" key="1">
    <source>
        <dbReference type="SAM" id="MobiDB-lite"/>
    </source>
</evidence>
<protein>
    <submittedName>
        <fullName evidence="2">Uncharacterized protein</fullName>
    </submittedName>
</protein>
<organism evidence="2 3">
    <name type="scientific">Ladona fulva</name>
    <name type="common">Scarce chaser dragonfly</name>
    <name type="synonym">Libellula fulva</name>
    <dbReference type="NCBI Taxonomy" id="123851"/>
    <lineage>
        <taxon>Eukaryota</taxon>
        <taxon>Metazoa</taxon>
        <taxon>Ecdysozoa</taxon>
        <taxon>Arthropoda</taxon>
        <taxon>Hexapoda</taxon>
        <taxon>Insecta</taxon>
        <taxon>Pterygota</taxon>
        <taxon>Palaeoptera</taxon>
        <taxon>Odonata</taxon>
        <taxon>Epiprocta</taxon>
        <taxon>Anisoptera</taxon>
        <taxon>Libelluloidea</taxon>
        <taxon>Libellulidae</taxon>
        <taxon>Ladona</taxon>
    </lineage>
</organism>
<sequence>MLEVRNDHPPVRPSRGVRLQKRPFAVQRAAFPVPGASSRGHSLRHLLHAPLPPAALPPTAPSAHSPGISVGTTHALLRSPPIAPALGLPAAERGALGASGRGMGIAPPPHSRRTTASHLLLLYSAPARAGPHVRVGRSQKSTLFHRGAPTHFHAKVEKTLPGNGEEERITSSVPQNNKLFFPPRRYGVPHSDR</sequence>
<reference evidence="2" key="2">
    <citation type="submission" date="2017-10" db="EMBL/GenBank/DDBJ databases">
        <title>Ladona fulva Genome sequencing and assembly.</title>
        <authorList>
            <person name="Murali S."/>
            <person name="Richards S."/>
            <person name="Bandaranaike D."/>
            <person name="Bellair M."/>
            <person name="Blankenburg K."/>
            <person name="Chao H."/>
            <person name="Dinh H."/>
            <person name="Doddapaneni H."/>
            <person name="Dugan-Rocha S."/>
            <person name="Elkadiri S."/>
            <person name="Gnanaolivu R."/>
            <person name="Hernandez B."/>
            <person name="Skinner E."/>
            <person name="Javaid M."/>
            <person name="Lee S."/>
            <person name="Li M."/>
            <person name="Ming W."/>
            <person name="Munidasa M."/>
            <person name="Muniz J."/>
            <person name="Nguyen L."/>
            <person name="Hughes D."/>
            <person name="Osuji N."/>
            <person name="Pu L.-L."/>
            <person name="Puazo M."/>
            <person name="Qu C."/>
            <person name="Quiroz J."/>
            <person name="Raj R."/>
            <person name="Weissenberger G."/>
            <person name="Xin Y."/>
            <person name="Zou X."/>
            <person name="Han Y."/>
            <person name="Worley K."/>
            <person name="Muzny D."/>
            <person name="Gibbs R."/>
        </authorList>
    </citation>
    <scope>NUCLEOTIDE SEQUENCE</scope>
    <source>
        <strain evidence="2">Sampled in the wild</strain>
    </source>
</reference>
<feature type="region of interest" description="Disordered" evidence="1">
    <location>
        <begin position="160"/>
        <end position="193"/>
    </location>
</feature>
<evidence type="ECO:0000313" key="3">
    <source>
        <dbReference type="Proteomes" id="UP000792457"/>
    </source>
</evidence>
<evidence type="ECO:0000313" key="2">
    <source>
        <dbReference type="EMBL" id="KAG8223185.1"/>
    </source>
</evidence>
<accession>A0A8K0JWK9</accession>
<feature type="region of interest" description="Disordered" evidence="1">
    <location>
        <begin position="49"/>
        <end position="72"/>
    </location>
</feature>
<name>A0A8K0JWK9_LADFU</name>
<proteinExistence type="predicted"/>
<keyword evidence="3" id="KW-1185">Reference proteome</keyword>
<comment type="caution">
    <text evidence="2">The sequence shown here is derived from an EMBL/GenBank/DDBJ whole genome shotgun (WGS) entry which is preliminary data.</text>
</comment>
<dbReference type="AlphaFoldDB" id="A0A8K0JWK9"/>
<gene>
    <name evidence="2" type="ORF">J437_LFUL000351</name>
</gene>
<dbReference type="Proteomes" id="UP000792457">
    <property type="component" value="Unassembled WGS sequence"/>
</dbReference>
<feature type="compositionally biased region" description="Pro residues" evidence="1">
    <location>
        <begin position="50"/>
        <end position="60"/>
    </location>
</feature>
<reference evidence="2" key="1">
    <citation type="submission" date="2013-04" db="EMBL/GenBank/DDBJ databases">
        <authorList>
            <person name="Qu J."/>
            <person name="Murali S.C."/>
            <person name="Bandaranaike D."/>
            <person name="Bellair M."/>
            <person name="Blankenburg K."/>
            <person name="Chao H."/>
            <person name="Dinh H."/>
            <person name="Doddapaneni H."/>
            <person name="Downs B."/>
            <person name="Dugan-Rocha S."/>
            <person name="Elkadiri S."/>
            <person name="Gnanaolivu R.D."/>
            <person name="Hernandez B."/>
            <person name="Javaid M."/>
            <person name="Jayaseelan J.C."/>
            <person name="Lee S."/>
            <person name="Li M."/>
            <person name="Ming W."/>
            <person name="Munidasa M."/>
            <person name="Muniz J."/>
            <person name="Nguyen L."/>
            <person name="Ongeri F."/>
            <person name="Osuji N."/>
            <person name="Pu L.-L."/>
            <person name="Puazo M."/>
            <person name="Qu C."/>
            <person name="Quiroz J."/>
            <person name="Raj R."/>
            <person name="Weissenberger G."/>
            <person name="Xin Y."/>
            <person name="Zou X."/>
            <person name="Han Y."/>
            <person name="Richards S."/>
            <person name="Worley K."/>
            <person name="Muzny D."/>
            <person name="Gibbs R."/>
        </authorList>
    </citation>
    <scope>NUCLEOTIDE SEQUENCE</scope>
    <source>
        <strain evidence="2">Sampled in the wild</strain>
    </source>
</reference>